<comment type="similarity">
    <text evidence="7">Belongs to the binding-protein-dependent transport system permease family.</text>
</comment>
<evidence type="ECO:0000256" key="5">
    <source>
        <dbReference type="ARBA" id="ARBA00022989"/>
    </source>
</evidence>
<evidence type="ECO:0000256" key="3">
    <source>
        <dbReference type="ARBA" id="ARBA00022475"/>
    </source>
</evidence>
<dbReference type="EMBL" id="JACEGA010000001">
    <property type="protein sequence ID" value="MBB2182612.1"/>
    <property type="molecule type" value="Genomic_DNA"/>
</dbReference>
<evidence type="ECO:0000313" key="10">
    <source>
        <dbReference type="Proteomes" id="UP000574276"/>
    </source>
</evidence>
<keyword evidence="4 7" id="KW-0812">Transmembrane</keyword>
<organism evidence="9 10">
    <name type="scientific">Variimorphobacter saccharofermentans</name>
    <dbReference type="NCBI Taxonomy" id="2755051"/>
    <lineage>
        <taxon>Bacteria</taxon>
        <taxon>Bacillati</taxon>
        <taxon>Bacillota</taxon>
        <taxon>Clostridia</taxon>
        <taxon>Lachnospirales</taxon>
        <taxon>Lachnospiraceae</taxon>
        <taxon>Variimorphobacter</taxon>
    </lineage>
</organism>
<evidence type="ECO:0000256" key="6">
    <source>
        <dbReference type="ARBA" id="ARBA00023136"/>
    </source>
</evidence>
<feature type="transmembrane region" description="Helical" evidence="7">
    <location>
        <begin position="146"/>
        <end position="167"/>
    </location>
</feature>
<comment type="subcellular location">
    <subcellularLocation>
        <location evidence="1 7">Cell membrane</location>
        <topology evidence="1 7">Multi-pass membrane protein</topology>
    </subcellularLocation>
</comment>
<reference evidence="9 10" key="1">
    <citation type="submission" date="2020-07" db="EMBL/GenBank/DDBJ databases">
        <title>Characterization and genome sequencing of isolate MD1, a novel member within the family Lachnospiraceae.</title>
        <authorList>
            <person name="Rettenmaier R."/>
            <person name="Di Bello L."/>
            <person name="Zinser C."/>
            <person name="Scheitz K."/>
            <person name="Liebl W."/>
            <person name="Zverlov V."/>
        </authorList>
    </citation>
    <scope>NUCLEOTIDE SEQUENCE [LARGE SCALE GENOMIC DNA]</scope>
    <source>
        <strain evidence="9 10">MD1</strain>
    </source>
</reference>
<feature type="transmembrane region" description="Helical" evidence="7">
    <location>
        <begin position="263"/>
        <end position="284"/>
    </location>
</feature>
<protein>
    <submittedName>
        <fullName evidence="9">Carbohydrate ABC transporter permease</fullName>
    </submittedName>
</protein>
<evidence type="ECO:0000256" key="1">
    <source>
        <dbReference type="ARBA" id="ARBA00004651"/>
    </source>
</evidence>
<dbReference type="GO" id="GO:0005886">
    <property type="term" value="C:plasma membrane"/>
    <property type="evidence" value="ECO:0007669"/>
    <property type="project" value="UniProtKB-SubCell"/>
</dbReference>
<dbReference type="CDD" id="cd06261">
    <property type="entry name" value="TM_PBP2"/>
    <property type="match status" value="1"/>
</dbReference>
<feature type="transmembrane region" description="Helical" evidence="7">
    <location>
        <begin position="188"/>
        <end position="210"/>
    </location>
</feature>
<feature type="transmembrane region" description="Helical" evidence="7">
    <location>
        <begin position="117"/>
        <end position="140"/>
    </location>
</feature>
<feature type="transmembrane region" description="Helical" evidence="7">
    <location>
        <begin position="12"/>
        <end position="37"/>
    </location>
</feature>
<keyword evidence="6 7" id="KW-0472">Membrane</keyword>
<dbReference type="InterPro" id="IPR035906">
    <property type="entry name" value="MetI-like_sf"/>
</dbReference>
<evidence type="ECO:0000256" key="2">
    <source>
        <dbReference type="ARBA" id="ARBA00022448"/>
    </source>
</evidence>
<dbReference type="PROSITE" id="PS50928">
    <property type="entry name" value="ABC_TM1"/>
    <property type="match status" value="1"/>
</dbReference>
<feature type="domain" description="ABC transmembrane type-1" evidence="8">
    <location>
        <begin position="80"/>
        <end position="284"/>
    </location>
</feature>
<feature type="transmembrane region" description="Helical" evidence="7">
    <location>
        <begin position="84"/>
        <end position="105"/>
    </location>
</feature>
<dbReference type="Pfam" id="PF00528">
    <property type="entry name" value="BPD_transp_1"/>
    <property type="match status" value="1"/>
</dbReference>
<gene>
    <name evidence="9" type="ORF">H0486_06965</name>
</gene>
<evidence type="ECO:0000259" key="8">
    <source>
        <dbReference type="PROSITE" id="PS50928"/>
    </source>
</evidence>
<sequence length="299" mass="33535">MKMKKRGNKKSAADYAFITVNTIILVLFCVVTLYPILNTLAISLNEGMDAIKGGIYLWPRRFTWENYYTVIKKDNLLTAIKISVLRTVIATFLHMFTTALLAYVLSRKEFLFNRSVTLFYVLTMYVSGGLVPTMLLFKGLHLTNNFWVYIIPGMVSAFNMIVIRTYMNGLPDGLVESAQVDGAGHMRIFFRIIIPLCKPVLAVVALFIAVGQWNSWFDSMIYNPGRPDLTTLQFELQKLLTSVSMQSGSASTMKNAKNAVTPVSIRSATAIFTALPIVCLYPFLQRYFIAGLTIGGVKE</sequence>
<dbReference type="GO" id="GO:0055085">
    <property type="term" value="P:transmembrane transport"/>
    <property type="evidence" value="ECO:0007669"/>
    <property type="project" value="InterPro"/>
</dbReference>
<name>A0A839K087_9FIRM</name>
<dbReference type="InterPro" id="IPR000515">
    <property type="entry name" value="MetI-like"/>
</dbReference>
<keyword evidence="5 7" id="KW-1133">Transmembrane helix</keyword>
<dbReference type="PANTHER" id="PTHR43744:SF9">
    <property type="entry name" value="POLYGALACTURONAN_RHAMNOGALACTURONAN TRANSPORT SYSTEM PERMEASE PROTEIN YTCP"/>
    <property type="match status" value="1"/>
</dbReference>
<keyword evidence="10" id="KW-1185">Reference proteome</keyword>
<dbReference type="Gene3D" id="1.10.3720.10">
    <property type="entry name" value="MetI-like"/>
    <property type="match status" value="1"/>
</dbReference>
<dbReference type="PANTHER" id="PTHR43744">
    <property type="entry name" value="ABC TRANSPORTER PERMEASE PROTEIN MG189-RELATED-RELATED"/>
    <property type="match status" value="1"/>
</dbReference>
<evidence type="ECO:0000256" key="4">
    <source>
        <dbReference type="ARBA" id="ARBA00022692"/>
    </source>
</evidence>
<keyword evidence="3" id="KW-1003">Cell membrane</keyword>
<dbReference type="Proteomes" id="UP000574276">
    <property type="component" value="Unassembled WGS sequence"/>
</dbReference>
<evidence type="ECO:0000256" key="7">
    <source>
        <dbReference type="RuleBase" id="RU363032"/>
    </source>
</evidence>
<proteinExistence type="inferred from homology"/>
<dbReference type="SUPFAM" id="SSF161098">
    <property type="entry name" value="MetI-like"/>
    <property type="match status" value="1"/>
</dbReference>
<accession>A0A839K087</accession>
<keyword evidence="2 7" id="KW-0813">Transport</keyword>
<evidence type="ECO:0000313" key="9">
    <source>
        <dbReference type="EMBL" id="MBB2182612.1"/>
    </source>
</evidence>
<dbReference type="AlphaFoldDB" id="A0A839K087"/>
<comment type="caution">
    <text evidence="9">The sequence shown here is derived from an EMBL/GenBank/DDBJ whole genome shotgun (WGS) entry which is preliminary data.</text>
</comment>